<dbReference type="EMBL" id="CP026520">
    <property type="protein sequence ID" value="QAV21087.1"/>
    <property type="molecule type" value="Genomic_DNA"/>
</dbReference>
<accession>A0A410X3B9</accession>
<protein>
    <recommendedName>
        <fullName evidence="6">DUF2269 domain-containing protein</fullName>
    </recommendedName>
</protein>
<evidence type="ECO:0000313" key="2">
    <source>
        <dbReference type="EMBL" id="MCY9596691.1"/>
    </source>
</evidence>
<feature type="transmembrane region" description="Helical" evidence="1">
    <location>
        <begin position="61"/>
        <end position="80"/>
    </location>
</feature>
<sequence length="172" mass="19486">MSYRLSMKQKNWVVVLHVLSIVGWLGGAVCMLLLSRHMLYADQGEQLYYTLENMHLIDSTLIRYPALIALVTGIVLSLWTQWGIFKYYWILIKLVLTVSLIVFGITCMGQWLSELFRTADEMRLAALGDAKFLDTAYRLLGGAVANIGALVFMTAISYFKPLGKIRKTARKS</sequence>
<keyword evidence="1" id="KW-0812">Transmembrane</keyword>
<feature type="transmembrane region" description="Helical" evidence="1">
    <location>
        <begin position="139"/>
        <end position="159"/>
    </location>
</feature>
<proteinExistence type="predicted"/>
<evidence type="ECO:0008006" key="6">
    <source>
        <dbReference type="Google" id="ProtNLM"/>
    </source>
</evidence>
<evidence type="ECO:0000313" key="5">
    <source>
        <dbReference type="Proteomes" id="UP001527202"/>
    </source>
</evidence>
<organism evidence="3 4">
    <name type="scientific">Paenibacillus chitinolyticus</name>
    <dbReference type="NCBI Taxonomy" id="79263"/>
    <lineage>
        <taxon>Bacteria</taxon>
        <taxon>Bacillati</taxon>
        <taxon>Bacillota</taxon>
        <taxon>Bacilli</taxon>
        <taxon>Bacillales</taxon>
        <taxon>Paenibacillaceae</taxon>
        <taxon>Paenibacillus</taxon>
    </lineage>
</organism>
<feature type="transmembrane region" description="Helical" evidence="1">
    <location>
        <begin position="12"/>
        <end position="34"/>
    </location>
</feature>
<dbReference type="AlphaFoldDB" id="A0A410X3B9"/>
<dbReference type="Proteomes" id="UP001527202">
    <property type="component" value="Unassembled WGS sequence"/>
</dbReference>
<keyword evidence="1" id="KW-0472">Membrane</keyword>
<reference evidence="3 4" key="1">
    <citation type="submission" date="2018-01" db="EMBL/GenBank/DDBJ databases">
        <title>The whole genome sequencing and assembly of Paenibacillus chitinolyticus KCCM 41400 strain.</title>
        <authorList>
            <person name="Kim J.-Y."/>
            <person name="Park M.-K."/>
            <person name="Lee Y.-J."/>
            <person name="Yi H."/>
            <person name="Bahn Y.-S."/>
            <person name="Kim J.F."/>
            <person name="Lee D.-W."/>
        </authorList>
    </citation>
    <scope>NUCLEOTIDE SEQUENCE [LARGE SCALE GENOMIC DNA]</scope>
    <source>
        <strain evidence="3 4">KCCM 41400</strain>
    </source>
</reference>
<keyword evidence="5" id="KW-1185">Reference proteome</keyword>
<evidence type="ECO:0000313" key="3">
    <source>
        <dbReference type="EMBL" id="QAV21087.1"/>
    </source>
</evidence>
<dbReference type="Proteomes" id="UP000288943">
    <property type="component" value="Chromosome"/>
</dbReference>
<evidence type="ECO:0000256" key="1">
    <source>
        <dbReference type="SAM" id="Phobius"/>
    </source>
</evidence>
<dbReference type="RefSeq" id="WP_084706692.1">
    <property type="nucleotide sequence ID" value="NZ_CP026520.1"/>
</dbReference>
<reference evidence="2 5" key="2">
    <citation type="submission" date="2022-05" db="EMBL/GenBank/DDBJ databases">
        <title>Genome Sequencing of Bee-Associated Microbes.</title>
        <authorList>
            <person name="Dunlap C."/>
        </authorList>
    </citation>
    <scope>NUCLEOTIDE SEQUENCE [LARGE SCALE GENOMIC DNA]</scope>
    <source>
        <strain evidence="2 5">NRRL B-23120</strain>
    </source>
</reference>
<dbReference type="OrthoDB" id="156858at2"/>
<dbReference type="KEGG" id="pchi:PC41400_26795"/>
<gene>
    <name evidence="2" type="ORF">M5X16_12995</name>
    <name evidence="3" type="ORF">PC41400_26795</name>
</gene>
<keyword evidence="1" id="KW-1133">Transmembrane helix</keyword>
<dbReference type="GeneID" id="95379128"/>
<evidence type="ECO:0000313" key="4">
    <source>
        <dbReference type="Proteomes" id="UP000288943"/>
    </source>
</evidence>
<dbReference type="EMBL" id="JAMDMJ010000014">
    <property type="protein sequence ID" value="MCY9596691.1"/>
    <property type="molecule type" value="Genomic_DNA"/>
</dbReference>
<name>A0A410X3B9_9BACL</name>
<feature type="transmembrane region" description="Helical" evidence="1">
    <location>
        <begin position="87"/>
        <end position="112"/>
    </location>
</feature>